<evidence type="ECO:0000256" key="2">
    <source>
        <dbReference type="ARBA" id="ARBA00022475"/>
    </source>
</evidence>
<evidence type="ECO:0000256" key="5">
    <source>
        <dbReference type="ARBA" id="ARBA00022989"/>
    </source>
</evidence>
<gene>
    <name evidence="9" type="ORF">JKG61_09790</name>
</gene>
<dbReference type="EMBL" id="JAERTY010000004">
    <property type="protein sequence ID" value="MBL1409041.1"/>
    <property type="molecule type" value="Genomic_DNA"/>
</dbReference>
<feature type="domain" description="Phosphatidic acid phosphatase type 2/haloperoxidase" evidence="8">
    <location>
        <begin position="88"/>
        <end position="194"/>
    </location>
</feature>
<dbReference type="PANTHER" id="PTHR14969">
    <property type="entry name" value="SPHINGOSINE-1-PHOSPHATE PHOSPHOHYDROLASE"/>
    <property type="match status" value="1"/>
</dbReference>
<evidence type="ECO:0000313" key="10">
    <source>
        <dbReference type="Proteomes" id="UP000625283"/>
    </source>
</evidence>
<name>A0ABS1R2V7_9SPHI</name>
<evidence type="ECO:0000256" key="6">
    <source>
        <dbReference type="ARBA" id="ARBA00023136"/>
    </source>
</evidence>
<keyword evidence="6" id="KW-0472">Membrane</keyword>
<keyword evidence="3" id="KW-0812">Transmembrane</keyword>
<keyword evidence="10" id="KW-1185">Reference proteome</keyword>
<dbReference type="SMART" id="SM00014">
    <property type="entry name" value="acidPPc"/>
    <property type="match status" value="1"/>
</dbReference>
<keyword evidence="2" id="KW-1003">Cell membrane</keyword>
<evidence type="ECO:0000256" key="4">
    <source>
        <dbReference type="ARBA" id="ARBA00022801"/>
    </source>
</evidence>
<dbReference type="SUPFAM" id="SSF48317">
    <property type="entry name" value="Acid phosphatase/Vanadium-dependent haloperoxidase"/>
    <property type="match status" value="1"/>
</dbReference>
<dbReference type="CDD" id="cd03392">
    <property type="entry name" value="PAP2_like_2"/>
    <property type="match status" value="1"/>
</dbReference>
<proteinExistence type="predicted"/>
<protein>
    <submittedName>
        <fullName evidence="9">Phosphatase PAP2 family protein</fullName>
    </submittedName>
</protein>
<comment type="caution">
    <text evidence="9">The sequence shown here is derived from an EMBL/GenBank/DDBJ whole genome shotgun (WGS) entry which is preliminary data.</text>
</comment>
<organism evidence="9 10">
    <name type="scientific">Sphingobacterium faecale</name>
    <dbReference type="NCBI Taxonomy" id="2803775"/>
    <lineage>
        <taxon>Bacteria</taxon>
        <taxon>Pseudomonadati</taxon>
        <taxon>Bacteroidota</taxon>
        <taxon>Sphingobacteriia</taxon>
        <taxon>Sphingobacteriales</taxon>
        <taxon>Sphingobacteriaceae</taxon>
        <taxon>Sphingobacterium</taxon>
    </lineage>
</organism>
<dbReference type="InterPro" id="IPR036938">
    <property type="entry name" value="PAP2/HPO_sf"/>
</dbReference>
<feature type="signal peptide" evidence="7">
    <location>
        <begin position="1"/>
        <end position="20"/>
    </location>
</feature>
<evidence type="ECO:0000259" key="8">
    <source>
        <dbReference type="SMART" id="SM00014"/>
    </source>
</evidence>
<dbReference type="Pfam" id="PF01569">
    <property type="entry name" value="PAP2"/>
    <property type="match status" value="1"/>
</dbReference>
<feature type="chain" id="PRO_5045598416" evidence="7">
    <location>
        <begin position="21"/>
        <end position="198"/>
    </location>
</feature>
<dbReference type="InterPro" id="IPR000326">
    <property type="entry name" value="PAP2/HPO"/>
</dbReference>
<keyword evidence="7" id="KW-0732">Signal</keyword>
<comment type="subcellular location">
    <subcellularLocation>
        <location evidence="1">Cell membrane</location>
        <topology evidence="1">Multi-pass membrane protein</topology>
    </subcellularLocation>
</comment>
<evidence type="ECO:0000313" key="9">
    <source>
        <dbReference type="EMBL" id="MBL1409041.1"/>
    </source>
</evidence>
<evidence type="ECO:0000256" key="1">
    <source>
        <dbReference type="ARBA" id="ARBA00004651"/>
    </source>
</evidence>
<evidence type="ECO:0000256" key="7">
    <source>
        <dbReference type="SAM" id="SignalP"/>
    </source>
</evidence>
<accession>A0ABS1R2V7</accession>
<keyword evidence="4" id="KW-0378">Hydrolase</keyword>
<keyword evidence="5" id="KW-1133">Transmembrane helix</keyword>
<dbReference type="Gene3D" id="1.20.144.10">
    <property type="entry name" value="Phosphatidic acid phosphatase type 2/haloperoxidase"/>
    <property type="match status" value="1"/>
</dbReference>
<reference evidence="9 10" key="1">
    <citation type="submission" date="2021-01" db="EMBL/GenBank/DDBJ databases">
        <title>C459-1 draft genome sequence.</title>
        <authorList>
            <person name="Zhang X.-F."/>
        </authorList>
    </citation>
    <scope>NUCLEOTIDE SEQUENCE [LARGE SCALE GENOMIC DNA]</scope>
    <source>
        <strain evidence="10">C459-1</strain>
    </source>
</reference>
<dbReference type="Proteomes" id="UP000625283">
    <property type="component" value="Unassembled WGS sequence"/>
</dbReference>
<dbReference type="PANTHER" id="PTHR14969:SF62">
    <property type="entry name" value="DECAPRENYLPHOSPHORYL-5-PHOSPHORIBOSE PHOSPHATASE RV3807C-RELATED"/>
    <property type="match status" value="1"/>
</dbReference>
<evidence type="ECO:0000256" key="3">
    <source>
        <dbReference type="ARBA" id="ARBA00022692"/>
    </source>
</evidence>
<sequence length="198" mass="21924">MLWMRNFLLFFCGLSCFSQAVGQEVLPQENFDIKTLRHIARTRTETQHRVFRTISDANNYVNIGVPIGLFAAGAISDDKTMRQNAVYIGTSTAITAVVNYGLKQIFKRARPFRKYNNFVAVTQASGYSFPSGHTSSAFSTAVSLSQSYPKWYVIAPSLVWSSSVAYSRMYLGVHYPSDIAAGALLGSGLTTGIHMLRK</sequence>